<gene>
    <name evidence="1" type="ORF">MHUMG1_07482</name>
</gene>
<protein>
    <submittedName>
        <fullName evidence="1">Uncharacterized protein</fullName>
    </submittedName>
</protein>
<proteinExistence type="predicted"/>
<accession>A0A9P8S5W1</accession>
<evidence type="ECO:0000313" key="1">
    <source>
        <dbReference type="EMBL" id="KAH0594648.1"/>
    </source>
</evidence>
<keyword evidence="2" id="KW-1185">Reference proteome</keyword>
<name>A0A9P8S5W1_9HYPO</name>
<comment type="caution">
    <text evidence="1">The sequence shown here is derived from an EMBL/GenBank/DDBJ whole genome shotgun (WGS) entry which is preliminary data.</text>
</comment>
<evidence type="ECO:0000313" key="2">
    <source>
        <dbReference type="Proteomes" id="UP000764110"/>
    </source>
</evidence>
<sequence length="216" mass="23745">MLKHVANHQTLVRIPSSESSSCFCMASPIGQLPVNLSWRLPNGKAIRFDFSRWHMKERRGCKLLRQREKDQGQPTCGNCRKSKRVCGGCTRKTMYVFSEDVCLRRSDFGELGNDGRTVICHGRSGVSDTPVEFAAKTNTRFVSKSPARISSACNASPLPHGIDTGQRLDLLASSCVTGAPPSVNWQQLHFIFLSSYMPSHGMGTATSLLLPNAVAM</sequence>
<reference evidence="1 2" key="1">
    <citation type="submission" date="2020-07" db="EMBL/GenBank/DDBJ databases">
        <title>Metarhizium humberi genome.</title>
        <authorList>
            <person name="Lysoe E."/>
        </authorList>
    </citation>
    <scope>NUCLEOTIDE SEQUENCE [LARGE SCALE GENOMIC DNA]</scope>
    <source>
        <strain evidence="1 2">ESALQ1638</strain>
    </source>
</reference>
<dbReference type="EMBL" id="JACEFI010000015">
    <property type="protein sequence ID" value="KAH0594648.1"/>
    <property type="molecule type" value="Genomic_DNA"/>
</dbReference>
<dbReference type="Proteomes" id="UP000764110">
    <property type="component" value="Unassembled WGS sequence"/>
</dbReference>
<dbReference type="AlphaFoldDB" id="A0A9P8S5W1"/>
<organism evidence="1 2">
    <name type="scientific">Metarhizium humberi</name>
    <dbReference type="NCBI Taxonomy" id="2596975"/>
    <lineage>
        <taxon>Eukaryota</taxon>
        <taxon>Fungi</taxon>
        <taxon>Dikarya</taxon>
        <taxon>Ascomycota</taxon>
        <taxon>Pezizomycotina</taxon>
        <taxon>Sordariomycetes</taxon>
        <taxon>Hypocreomycetidae</taxon>
        <taxon>Hypocreales</taxon>
        <taxon>Clavicipitaceae</taxon>
        <taxon>Metarhizium</taxon>
    </lineage>
</organism>